<reference evidence="1" key="1">
    <citation type="journal article" date="2020" name="Nature">
        <title>Giant virus diversity and host interactions through global metagenomics.</title>
        <authorList>
            <person name="Schulz F."/>
            <person name="Roux S."/>
            <person name="Paez-Espino D."/>
            <person name="Jungbluth S."/>
            <person name="Walsh D.A."/>
            <person name="Denef V.J."/>
            <person name="McMahon K.D."/>
            <person name="Konstantinidis K.T."/>
            <person name="Eloe-Fadrosh E.A."/>
            <person name="Kyrpides N.C."/>
            <person name="Woyke T."/>
        </authorList>
    </citation>
    <scope>NUCLEOTIDE SEQUENCE</scope>
    <source>
        <strain evidence="1">GVMAG-S-1040241-154</strain>
    </source>
</reference>
<protein>
    <submittedName>
        <fullName evidence="1">Uncharacterized protein</fullName>
    </submittedName>
</protein>
<proteinExistence type="predicted"/>
<name>A0A6C0JR73_9ZZZZ</name>
<sequence length="58" mass="7109">MKIKNFFKKYIEYKCKTNKKRQRDTNDDITICFKKLKLISNKNYILNDNNLLILYGFI</sequence>
<organism evidence="1">
    <name type="scientific">viral metagenome</name>
    <dbReference type="NCBI Taxonomy" id="1070528"/>
    <lineage>
        <taxon>unclassified sequences</taxon>
        <taxon>metagenomes</taxon>
        <taxon>organismal metagenomes</taxon>
    </lineage>
</organism>
<dbReference type="AlphaFoldDB" id="A0A6C0JR73"/>
<accession>A0A6C0JR73</accession>
<evidence type="ECO:0000313" key="1">
    <source>
        <dbReference type="EMBL" id="QHU07180.1"/>
    </source>
</evidence>
<dbReference type="EMBL" id="MN740684">
    <property type="protein sequence ID" value="QHU07180.1"/>
    <property type="molecule type" value="Genomic_DNA"/>
</dbReference>